<keyword evidence="3" id="KW-1185">Reference proteome</keyword>
<protein>
    <submittedName>
        <fullName evidence="2">Hypothetical_protein</fullName>
    </submittedName>
</protein>
<sequence length="158" mass="18396">MTKITTFWSNATVLTLSPSGMTLQRLQMTCCPFCMMSEQSTQCVSATMTLRLESKLTILLSLVELFALTYRLELVSRQIHIYKSESHYHDTVQLAIVYARHSVIEVASAQSNRLVIQLSEYFTLEVIIVKMEQQYIQHFSVQHHQNILHFVLNRHNKY</sequence>
<reference evidence="1" key="1">
    <citation type="submission" date="2023-06" db="EMBL/GenBank/DDBJ databases">
        <authorList>
            <person name="Kurt Z."/>
        </authorList>
    </citation>
    <scope>NUCLEOTIDE SEQUENCE</scope>
</reference>
<dbReference type="Proteomes" id="UP001642409">
    <property type="component" value="Unassembled WGS sequence"/>
</dbReference>
<organism evidence="1">
    <name type="scientific">Hexamita inflata</name>
    <dbReference type="NCBI Taxonomy" id="28002"/>
    <lineage>
        <taxon>Eukaryota</taxon>
        <taxon>Metamonada</taxon>
        <taxon>Diplomonadida</taxon>
        <taxon>Hexamitidae</taxon>
        <taxon>Hexamitinae</taxon>
        <taxon>Hexamita</taxon>
    </lineage>
</organism>
<accession>A0AA86TKT8</accession>
<evidence type="ECO:0000313" key="2">
    <source>
        <dbReference type="EMBL" id="CAL6061185.1"/>
    </source>
</evidence>
<evidence type="ECO:0000313" key="3">
    <source>
        <dbReference type="Proteomes" id="UP001642409"/>
    </source>
</evidence>
<gene>
    <name evidence="2" type="ORF">HINF_LOCUS49583</name>
    <name evidence="1" type="ORF">HINF_LOCUS8055</name>
</gene>
<dbReference type="EMBL" id="CAXDID020000234">
    <property type="protein sequence ID" value="CAL6061185.1"/>
    <property type="molecule type" value="Genomic_DNA"/>
</dbReference>
<reference evidence="2 3" key="2">
    <citation type="submission" date="2024-07" db="EMBL/GenBank/DDBJ databases">
        <authorList>
            <person name="Akdeniz Z."/>
        </authorList>
    </citation>
    <scope>NUCLEOTIDE SEQUENCE [LARGE SCALE GENOMIC DNA]</scope>
</reference>
<evidence type="ECO:0000313" key="1">
    <source>
        <dbReference type="EMBL" id="CAI9920410.1"/>
    </source>
</evidence>
<proteinExistence type="predicted"/>
<comment type="caution">
    <text evidence="1">The sequence shown here is derived from an EMBL/GenBank/DDBJ whole genome shotgun (WGS) entry which is preliminary data.</text>
</comment>
<dbReference type="AlphaFoldDB" id="A0AA86TKT8"/>
<dbReference type="EMBL" id="CATOUU010000200">
    <property type="protein sequence ID" value="CAI9920410.1"/>
    <property type="molecule type" value="Genomic_DNA"/>
</dbReference>
<name>A0AA86TKT8_9EUKA</name>